<name>A0ABU2YRQ7_9ACTN</name>
<dbReference type="RefSeq" id="WP_033532324.1">
    <property type="nucleotide sequence ID" value="NZ_JAVRFJ010000004.1"/>
</dbReference>
<dbReference type="EMBL" id="JAVRFJ010000004">
    <property type="protein sequence ID" value="MDT0567008.1"/>
    <property type="molecule type" value="Genomic_DNA"/>
</dbReference>
<sequence length="116" mass="13132">MAASYDFPQDLTDAQDELRQVRAELQTLYQRVPWSVEPLDAWETHENAWRQASRPASPGWDPQDAAEIARLRKRELGLAGSIVTHTYWSELAPADVLAARTALKHHHEQQMADASS</sequence>
<gene>
    <name evidence="1" type="ORF">RM704_05820</name>
</gene>
<accession>A0ABU2YRQ7</accession>
<evidence type="ECO:0000313" key="1">
    <source>
        <dbReference type="EMBL" id="MDT0567008.1"/>
    </source>
</evidence>
<comment type="caution">
    <text evidence="1">The sequence shown here is derived from an EMBL/GenBank/DDBJ whole genome shotgun (WGS) entry which is preliminary data.</text>
</comment>
<protein>
    <submittedName>
        <fullName evidence="1">Uncharacterized protein</fullName>
    </submittedName>
</protein>
<reference evidence="1" key="1">
    <citation type="submission" date="2024-05" db="EMBL/GenBank/DDBJ databases">
        <title>30 novel species of actinomycetes from the DSMZ collection.</title>
        <authorList>
            <person name="Nouioui I."/>
        </authorList>
    </citation>
    <scope>NUCLEOTIDE SEQUENCE</scope>
    <source>
        <strain evidence="1">DSM 3412</strain>
    </source>
</reference>
<dbReference type="Proteomes" id="UP001180737">
    <property type="component" value="Unassembled WGS sequence"/>
</dbReference>
<evidence type="ECO:0000313" key="2">
    <source>
        <dbReference type="Proteomes" id="UP001180737"/>
    </source>
</evidence>
<organism evidence="1 2">
    <name type="scientific">Streptomyces gottesmaniae</name>
    <dbReference type="NCBI Taxonomy" id="3075518"/>
    <lineage>
        <taxon>Bacteria</taxon>
        <taxon>Bacillati</taxon>
        <taxon>Actinomycetota</taxon>
        <taxon>Actinomycetes</taxon>
        <taxon>Kitasatosporales</taxon>
        <taxon>Streptomycetaceae</taxon>
        <taxon>Streptomyces</taxon>
    </lineage>
</organism>
<proteinExistence type="predicted"/>
<keyword evidence="2" id="KW-1185">Reference proteome</keyword>